<dbReference type="PATRIC" id="fig|570156.3.peg.745"/>
<keyword evidence="5" id="KW-0235">DNA replication</keyword>
<evidence type="ECO:0000256" key="5">
    <source>
        <dbReference type="ARBA" id="ARBA00022705"/>
    </source>
</evidence>
<dbReference type="EC" id="2.7.7.7" evidence="1 9"/>
<sequence>MRCYANQLPSQLKKGLAPFYMVFGEEPYQIAQCIMQIRQVAKQQGFAEVIKFTLMPGFDWQEIVAQYQSMSLFSARTLIEFDLNEQKPGAQGSQIFKQLVELANPDTILVLKGAKASQDIQRSAWFKALDKQGLFVPCYPLTGNHLSRWLDEQCYRLNLNLHNNAKQSLIDATEGNLLACHQELEKLSLLYGSELIDQQAVMQGLLNQSKFDIFDLSDALLNGHAKQAVKVMTKLAADNTEAMSIFWAINKEAANLLAMQHGRLNGANMADLYKKYNIWKNQQAVVQQALNRLNIQVLEQITKQLAQFDAAYKQGNLVAPYQALMQICLVFCQPVAIPLPCHPVFD</sequence>
<dbReference type="InterPro" id="IPR010372">
    <property type="entry name" value="DNA_pol3_delta_N"/>
</dbReference>
<dbReference type="AlphaFoldDB" id="A0A0P7DU27"/>
<dbReference type="CDD" id="cd18138">
    <property type="entry name" value="HLD_clamp_pol_III_delta"/>
    <property type="match status" value="1"/>
</dbReference>
<dbReference type="GO" id="GO:0006261">
    <property type="term" value="P:DNA-templated DNA replication"/>
    <property type="evidence" value="ECO:0007669"/>
    <property type="project" value="TreeGrafter"/>
</dbReference>
<dbReference type="InterPro" id="IPR032780">
    <property type="entry name" value="DNA_pol3_delt_C"/>
</dbReference>
<evidence type="ECO:0000256" key="2">
    <source>
        <dbReference type="ARBA" id="ARBA00017703"/>
    </source>
</evidence>
<evidence type="ECO:0000256" key="9">
    <source>
        <dbReference type="NCBIfam" id="TIGR01128"/>
    </source>
</evidence>
<reference evidence="12 13" key="1">
    <citation type="submission" date="2015-09" db="EMBL/GenBank/DDBJ databases">
        <title>Draft Genome Sequence of Pseudoalteromonas lipolytica UCD-48B.</title>
        <authorList>
            <person name="Krusor M."/>
            <person name="Coil D.A."/>
            <person name="Lang J.M."/>
            <person name="Eisen J.A."/>
            <person name="Alexiev A."/>
        </authorList>
    </citation>
    <scope>NUCLEOTIDE SEQUENCE [LARGE SCALE GENOMIC DNA]</scope>
    <source>
        <strain evidence="12 13">UCD-48B</strain>
    </source>
</reference>
<evidence type="ECO:0000256" key="8">
    <source>
        <dbReference type="ARBA" id="ARBA00049244"/>
    </source>
</evidence>
<keyword evidence="4" id="KW-0548">Nucleotidyltransferase</keyword>
<dbReference type="PANTHER" id="PTHR34388:SF1">
    <property type="entry name" value="DNA POLYMERASE III SUBUNIT DELTA"/>
    <property type="match status" value="1"/>
</dbReference>
<dbReference type="Pfam" id="PF06144">
    <property type="entry name" value="DNA_pol3_delta"/>
    <property type="match status" value="1"/>
</dbReference>
<comment type="similarity">
    <text evidence="7">Belongs to the DNA polymerase HolA subunit family.</text>
</comment>
<dbReference type="GO" id="GO:0003677">
    <property type="term" value="F:DNA binding"/>
    <property type="evidence" value="ECO:0007669"/>
    <property type="project" value="InterPro"/>
</dbReference>
<dbReference type="GO" id="GO:0009360">
    <property type="term" value="C:DNA polymerase III complex"/>
    <property type="evidence" value="ECO:0007669"/>
    <property type="project" value="UniProtKB-UniRule"/>
</dbReference>
<gene>
    <name evidence="12" type="ORF">AOG27_03815</name>
</gene>
<dbReference type="Proteomes" id="UP000050378">
    <property type="component" value="Unassembled WGS sequence"/>
</dbReference>
<dbReference type="PANTHER" id="PTHR34388">
    <property type="entry name" value="DNA POLYMERASE III SUBUNIT DELTA"/>
    <property type="match status" value="1"/>
</dbReference>
<feature type="domain" description="DNA polymerase III subunit delta C-terminal" evidence="11">
    <location>
        <begin position="214"/>
        <end position="333"/>
    </location>
</feature>
<evidence type="ECO:0000313" key="13">
    <source>
        <dbReference type="Proteomes" id="UP000050378"/>
    </source>
</evidence>
<keyword evidence="3" id="KW-0808">Transferase</keyword>
<dbReference type="Pfam" id="PF14840">
    <property type="entry name" value="DNA_pol3_delt_C"/>
    <property type="match status" value="1"/>
</dbReference>
<comment type="catalytic activity">
    <reaction evidence="8">
        <text>DNA(n) + a 2'-deoxyribonucleoside 5'-triphosphate = DNA(n+1) + diphosphate</text>
        <dbReference type="Rhea" id="RHEA:22508"/>
        <dbReference type="Rhea" id="RHEA-COMP:17339"/>
        <dbReference type="Rhea" id="RHEA-COMP:17340"/>
        <dbReference type="ChEBI" id="CHEBI:33019"/>
        <dbReference type="ChEBI" id="CHEBI:61560"/>
        <dbReference type="ChEBI" id="CHEBI:173112"/>
        <dbReference type="EC" id="2.7.7.7"/>
    </reaction>
</comment>
<evidence type="ECO:0000256" key="7">
    <source>
        <dbReference type="ARBA" id="ARBA00034754"/>
    </source>
</evidence>
<dbReference type="Gene3D" id="1.20.272.10">
    <property type="match status" value="1"/>
</dbReference>
<comment type="caution">
    <text evidence="12">The sequence shown here is derived from an EMBL/GenBank/DDBJ whole genome shotgun (WGS) entry which is preliminary data.</text>
</comment>
<dbReference type="SUPFAM" id="SSF48019">
    <property type="entry name" value="post-AAA+ oligomerization domain-like"/>
    <property type="match status" value="1"/>
</dbReference>
<proteinExistence type="inferred from homology"/>
<dbReference type="EMBL" id="LJTC01000002">
    <property type="protein sequence ID" value="KPM84908.1"/>
    <property type="molecule type" value="Genomic_DNA"/>
</dbReference>
<evidence type="ECO:0000259" key="10">
    <source>
        <dbReference type="Pfam" id="PF06144"/>
    </source>
</evidence>
<evidence type="ECO:0000256" key="4">
    <source>
        <dbReference type="ARBA" id="ARBA00022695"/>
    </source>
</evidence>
<accession>A0A0P7DU27</accession>
<dbReference type="InterPro" id="IPR005790">
    <property type="entry name" value="DNA_polIII_delta"/>
</dbReference>
<dbReference type="RefSeq" id="WP_054551667.1">
    <property type="nucleotide sequence ID" value="NZ_LJTC01000002.1"/>
</dbReference>
<feature type="domain" description="DNA polymerase III delta N-terminal" evidence="10">
    <location>
        <begin position="20"/>
        <end position="138"/>
    </location>
</feature>
<organism evidence="12 13">
    <name type="scientific">Pseudoalteromonas lipolytica</name>
    <dbReference type="NCBI Taxonomy" id="570156"/>
    <lineage>
        <taxon>Bacteria</taxon>
        <taxon>Pseudomonadati</taxon>
        <taxon>Pseudomonadota</taxon>
        <taxon>Gammaproteobacteria</taxon>
        <taxon>Alteromonadales</taxon>
        <taxon>Pseudoalteromonadaceae</taxon>
        <taxon>Pseudoalteromonas</taxon>
    </lineage>
</organism>
<keyword evidence="6" id="KW-0239">DNA-directed DNA polymerase</keyword>
<dbReference type="NCBIfam" id="TIGR01128">
    <property type="entry name" value="holA"/>
    <property type="match status" value="1"/>
</dbReference>
<dbReference type="Gene3D" id="1.10.8.60">
    <property type="match status" value="1"/>
</dbReference>
<dbReference type="Gene3D" id="3.40.50.300">
    <property type="entry name" value="P-loop containing nucleotide triphosphate hydrolases"/>
    <property type="match status" value="1"/>
</dbReference>
<dbReference type="InterPro" id="IPR027417">
    <property type="entry name" value="P-loop_NTPase"/>
</dbReference>
<dbReference type="STRING" id="570156.AOG27_03815"/>
<evidence type="ECO:0000256" key="1">
    <source>
        <dbReference type="ARBA" id="ARBA00012417"/>
    </source>
</evidence>
<evidence type="ECO:0000256" key="6">
    <source>
        <dbReference type="ARBA" id="ARBA00022932"/>
    </source>
</evidence>
<evidence type="ECO:0000259" key="11">
    <source>
        <dbReference type="Pfam" id="PF14840"/>
    </source>
</evidence>
<dbReference type="SUPFAM" id="SSF52540">
    <property type="entry name" value="P-loop containing nucleoside triphosphate hydrolases"/>
    <property type="match status" value="1"/>
</dbReference>
<dbReference type="InterPro" id="IPR008921">
    <property type="entry name" value="DNA_pol3_clamp-load_cplx_C"/>
</dbReference>
<protein>
    <recommendedName>
        <fullName evidence="2 9">DNA polymerase III subunit delta</fullName>
        <ecNumber evidence="1 9">2.7.7.7</ecNumber>
    </recommendedName>
</protein>
<dbReference type="OrthoDB" id="9770982at2"/>
<evidence type="ECO:0000313" key="12">
    <source>
        <dbReference type="EMBL" id="KPM84908.1"/>
    </source>
</evidence>
<evidence type="ECO:0000256" key="3">
    <source>
        <dbReference type="ARBA" id="ARBA00022679"/>
    </source>
</evidence>
<dbReference type="GO" id="GO:0003887">
    <property type="term" value="F:DNA-directed DNA polymerase activity"/>
    <property type="evidence" value="ECO:0007669"/>
    <property type="project" value="UniProtKB-UniRule"/>
</dbReference>
<name>A0A0P7DU27_9GAMM</name>